<sequence>MARGDGDGGFATVSNDYGYEFRDEDNNTVQSEQLHVPQPQRERQTELSNGGTIRRTRPTPPTHNRRTTLRPPPLTKFSTFLSGSELRSLSQPHSKIINILALNSPISEQRPPSQASRIGTPSQLNSRRREDYKDNAREEKRFLRQIDSSEEEITRLRVTMEELEKSEDEMRQSVEELRRAIEERDDEMLNFMARKLEFEEFSDCGGGGECCSVAARFGEFRVSGECFLEREREI</sequence>
<feature type="compositionally biased region" description="Polar residues" evidence="2">
    <location>
        <begin position="107"/>
        <end position="125"/>
    </location>
</feature>
<evidence type="ECO:0000256" key="1">
    <source>
        <dbReference type="SAM" id="Coils"/>
    </source>
</evidence>
<organism evidence="3 4">
    <name type="scientific">Camellia sinensis</name>
    <name type="common">Tea plant</name>
    <name type="synonym">Thea sinensis</name>
    <dbReference type="NCBI Taxonomy" id="4442"/>
    <lineage>
        <taxon>Eukaryota</taxon>
        <taxon>Viridiplantae</taxon>
        <taxon>Streptophyta</taxon>
        <taxon>Embryophyta</taxon>
        <taxon>Tracheophyta</taxon>
        <taxon>Spermatophyta</taxon>
        <taxon>Magnoliopsida</taxon>
        <taxon>eudicotyledons</taxon>
        <taxon>Gunneridae</taxon>
        <taxon>Pentapetalae</taxon>
        <taxon>asterids</taxon>
        <taxon>Ericales</taxon>
        <taxon>Theaceae</taxon>
        <taxon>Camellia</taxon>
    </lineage>
</organism>
<name>A0A7J7GDG3_CAMSI</name>
<feature type="region of interest" description="Disordered" evidence="2">
    <location>
        <begin position="1"/>
        <end position="79"/>
    </location>
</feature>
<gene>
    <name evidence="3" type="ORF">HYC85_023062</name>
</gene>
<evidence type="ECO:0000313" key="4">
    <source>
        <dbReference type="Proteomes" id="UP000593564"/>
    </source>
</evidence>
<evidence type="ECO:0000313" key="3">
    <source>
        <dbReference type="EMBL" id="KAF5938803.1"/>
    </source>
</evidence>
<reference evidence="3 4" key="2">
    <citation type="submission" date="2020-07" db="EMBL/GenBank/DDBJ databases">
        <title>Genome assembly of wild tea tree DASZ reveals pedigree and selection history of tea varieties.</title>
        <authorList>
            <person name="Zhang W."/>
        </authorList>
    </citation>
    <scope>NUCLEOTIDE SEQUENCE [LARGE SCALE GENOMIC DNA]</scope>
    <source>
        <strain evidence="4">cv. G240</strain>
        <tissue evidence="3">Leaf</tissue>
    </source>
</reference>
<protein>
    <submittedName>
        <fullName evidence="3">Uncharacterized protein</fullName>
    </submittedName>
</protein>
<proteinExistence type="predicted"/>
<evidence type="ECO:0000256" key="2">
    <source>
        <dbReference type="SAM" id="MobiDB-lite"/>
    </source>
</evidence>
<keyword evidence="4" id="KW-1185">Reference proteome</keyword>
<dbReference type="Proteomes" id="UP000593564">
    <property type="component" value="Unassembled WGS sequence"/>
</dbReference>
<keyword evidence="1" id="KW-0175">Coiled coil</keyword>
<accession>A0A7J7GDG3</accession>
<dbReference type="EMBL" id="JACBKZ010000011">
    <property type="protein sequence ID" value="KAF5938803.1"/>
    <property type="molecule type" value="Genomic_DNA"/>
</dbReference>
<feature type="coiled-coil region" evidence="1">
    <location>
        <begin position="146"/>
        <end position="187"/>
    </location>
</feature>
<dbReference type="AlphaFoldDB" id="A0A7J7GDG3"/>
<comment type="caution">
    <text evidence="3">The sequence shown here is derived from an EMBL/GenBank/DDBJ whole genome shotgun (WGS) entry which is preliminary data.</text>
</comment>
<reference evidence="4" key="1">
    <citation type="journal article" date="2020" name="Nat. Commun.">
        <title>Genome assembly of wild tea tree DASZ reveals pedigree and selection history of tea varieties.</title>
        <authorList>
            <person name="Zhang W."/>
            <person name="Zhang Y."/>
            <person name="Qiu H."/>
            <person name="Guo Y."/>
            <person name="Wan H."/>
            <person name="Zhang X."/>
            <person name="Scossa F."/>
            <person name="Alseekh S."/>
            <person name="Zhang Q."/>
            <person name="Wang P."/>
            <person name="Xu L."/>
            <person name="Schmidt M.H."/>
            <person name="Jia X."/>
            <person name="Li D."/>
            <person name="Zhu A."/>
            <person name="Guo F."/>
            <person name="Chen W."/>
            <person name="Ni D."/>
            <person name="Usadel B."/>
            <person name="Fernie A.R."/>
            <person name="Wen W."/>
        </authorList>
    </citation>
    <scope>NUCLEOTIDE SEQUENCE [LARGE SCALE GENOMIC DNA]</scope>
    <source>
        <strain evidence="4">cv. G240</strain>
    </source>
</reference>
<feature type="region of interest" description="Disordered" evidence="2">
    <location>
        <begin position="107"/>
        <end position="133"/>
    </location>
</feature>